<organism evidence="5 6">
    <name type="scientific">Propionispora hippei DSM 15287</name>
    <dbReference type="NCBI Taxonomy" id="1123003"/>
    <lineage>
        <taxon>Bacteria</taxon>
        <taxon>Bacillati</taxon>
        <taxon>Bacillota</taxon>
        <taxon>Negativicutes</taxon>
        <taxon>Selenomonadales</taxon>
        <taxon>Sporomusaceae</taxon>
        <taxon>Propionispora</taxon>
    </lineage>
</organism>
<comment type="subunit">
    <text evidence="3">Homodimer.</text>
</comment>
<keyword evidence="6" id="KW-1185">Reference proteome</keyword>
<dbReference type="Pfam" id="PF01678">
    <property type="entry name" value="DAP_epimerase"/>
    <property type="match status" value="2"/>
</dbReference>
<gene>
    <name evidence="3" type="primary">dapF</name>
    <name evidence="5" type="ORF">SAMN02745170_01106</name>
</gene>
<evidence type="ECO:0000313" key="6">
    <source>
        <dbReference type="Proteomes" id="UP000322917"/>
    </source>
</evidence>
<evidence type="ECO:0000313" key="5">
    <source>
        <dbReference type="EMBL" id="SHI79701.1"/>
    </source>
</evidence>
<dbReference type="UniPathway" id="UPA00034">
    <property type="reaction ID" value="UER00025"/>
</dbReference>
<dbReference type="AlphaFoldDB" id="A0A1M6E2M9"/>
<feature type="binding site" evidence="3">
    <location>
        <position position="13"/>
    </location>
    <ligand>
        <name>substrate</name>
    </ligand>
</feature>
<dbReference type="RefSeq" id="WP_149733931.1">
    <property type="nucleotide sequence ID" value="NZ_FQZD01000007.1"/>
</dbReference>
<evidence type="ECO:0000256" key="2">
    <source>
        <dbReference type="ARBA" id="ARBA00023235"/>
    </source>
</evidence>
<keyword evidence="2 3" id="KW-0413">Isomerase</keyword>
<comment type="catalytic activity">
    <reaction evidence="3">
        <text>(2S,6S)-2,6-diaminopimelate = meso-2,6-diaminopimelate</text>
        <dbReference type="Rhea" id="RHEA:15393"/>
        <dbReference type="ChEBI" id="CHEBI:57609"/>
        <dbReference type="ChEBI" id="CHEBI:57791"/>
        <dbReference type="EC" id="5.1.1.7"/>
    </reaction>
</comment>
<protein>
    <recommendedName>
        <fullName evidence="3 4">Diaminopimelate epimerase</fullName>
        <shortName evidence="3">DAP epimerase</shortName>
        <ecNumber evidence="3 4">5.1.1.7</ecNumber>
    </recommendedName>
    <alternativeName>
        <fullName evidence="3">PLP-independent amino acid racemase</fullName>
    </alternativeName>
</protein>
<comment type="similarity">
    <text evidence="1 3">Belongs to the diaminopimelate epimerase family.</text>
</comment>
<dbReference type="InterPro" id="IPR001653">
    <property type="entry name" value="DAP_epimerase_DapF"/>
</dbReference>
<dbReference type="PANTHER" id="PTHR31689:SF0">
    <property type="entry name" value="DIAMINOPIMELATE EPIMERASE"/>
    <property type="match status" value="1"/>
</dbReference>
<feature type="site" description="Could be important to modulate the pK values of the two catalytic cysteine residues" evidence="3">
    <location>
        <position position="162"/>
    </location>
</feature>
<proteinExistence type="inferred from homology"/>
<comment type="function">
    <text evidence="3">Catalyzes the stereoinversion of LL-2,6-diaminopimelate (L,L-DAP) to meso-diaminopimelate (meso-DAP), a precursor of L-lysine and an essential component of the bacterial peptidoglycan.</text>
</comment>
<dbReference type="EC" id="5.1.1.7" evidence="3 4"/>
<dbReference type="PANTHER" id="PTHR31689">
    <property type="entry name" value="DIAMINOPIMELATE EPIMERASE, CHLOROPLASTIC"/>
    <property type="match status" value="1"/>
</dbReference>
<feature type="binding site" evidence="3">
    <location>
        <position position="193"/>
    </location>
    <ligand>
        <name>substrate</name>
    </ligand>
</feature>
<sequence>MTVDFYKYHALGNDYIILDPNKTALSLTAEIIRLLCHRHFGIGSDGILYGPFFQENGIHLRILNPDGSEAEKSGNGIRMFARYLFDTGYLKDSSFDLFTPGGKVSVEILDARASLIKVNMGAATFNSTAIPVAGPAREVIAEPLTVLDRAYAITCLSVGNPHCVIPLPNISRELAEQLGPVIENHPLFPNRINLQLLKVLDRSTIQIEIWERGAGYTLASGSSSCAAASAAYRLGLIDRNVTVIMPGGTLHIAITAAGDIYMTGPVTAVYQGTLSETLLSRS</sequence>
<dbReference type="NCBIfam" id="TIGR00652">
    <property type="entry name" value="DapF"/>
    <property type="match status" value="1"/>
</dbReference>
<dbReference type="Gene3D" id="3.10.310.10">
    <property type="entry name" value="Diaminopimelate Epimerase, Chain A, domain 1"/>
    <property type="match status" value="2"/>
</dbReference>
<dbReference type="GO" id="GO:0009089">
    <property type="term" value="P:lysine biosynthetic process via diaminopimelate"/>
    <property type="evidence" value="ECO:0007669"/>
    <property type="project" value="UniProtKB-UniRule"/>
</dbReference>
<dbReference type="HAMAP" id="MF_00197">
    <property type="entry name" value="DAP_epimerase"/>
    <property type="match status" value="1"/>
</dbReference>
<feature type="binding site" evidence="3">
    <location>
        <begin position="74"/>
        <end position="75"/>
    </location>
    <ligand>
        <name>substrate</name>
    </ligand>
</feature>
<comment type="subcellular location">
    <subcellularLocation>
        <location evidence="3">Cytoplasm</location>
    </subcellularLocation>
</comment>
<reference evidence="5 6" key="1">
    <citation type="submission" date="2016-11" db="EMBL/GenBank/DDBJ databases">
        <authorList>
            <person name="Varghese N."/>
            <person name="Submissions S."/>
        </authorList>
    </citation>
    <scope>NUCLEOTIDE SEQUENCE [LARGE SCALE GENOMIC DNA]</scope>
    <source>
        <strain evidence="5 6">DSM 15287</strain>
    </source>
</reference>
<dbReference type="Proteomes" id="UP000322917">
    <property type="component" value="Unassembled WGS sequence"/>
</dbReference>
<keyword evidence="3" id="KW-0028">Amino-acid biosynthesis</keyword>
<feature type="binding site" evidence="3">
    <location>
        <position position="160"/>
    </location>
    <ligand>
        <name>substrate</name>
    </ligand>
</feature>
<keyword evidence="3" id="KW-0457">Lysine biosynthesis</keyword>
<accession>A0A1M6E2M9</accession>
<dbReference type="GO" id="GO:0008837">
    <property type="term" value="F:diaminopimelate epimerase activity"/>
    <property type="evidence" value="ECO:0007669"/>
    <property type="project" value="UniProtKB-UniRule"/>
</dbReference>
<dbReference type="EMBL" id="FQZD01000007">
    <property type="protein sequence ID" value="SHI79701.1"/>
    <property type="molecule type" value="Genomic_DNA"/>
</dbReference>
<name>A0A1M6E2M9_9FIRM</name>
<evidence type="ECO:0000256" key="3">
    <source>
        <dbReference type="HAMAP-Rule" id="MF_00197"/>
    </source>
</evidence>
<dbReference type="GO" id="GO:0005829">
    <property type="term" value="C:cytosol"/>
    <property type="evidence" value="ECO:0007669"/>
    <property type="project" value="TreeGrafter"/>
</dbReference>
<feature type="binding site" evidence="3">
    <location>
        <begin position="221"/>
        <end position="222"/>
    </location>
    <ligand>
        <name>substrate</name>
    </ligand>
</feature>
<comment type="pathway">
    <text evidence="3">Amino-acid biosynthesis; L-lysine biosynthesis via DAP pathway; DL-2,6-diaminopimelate from LL-2,6-diaminopimelate: step 1/1.</text>
</comment>
<feature type="site" description="Could be important to modulate the pK values of the two catalytic cysteine residues" evidence="3">
    <location>
        <position position="211"/>
    </location>
</feature>
<evidence type="ECO:0000256" key="4">
    <source>
        <dbReference type="NCBIfam" id="TIGR00652"/>
    </source>
</evidence>
<evidence type="ECO:0000256" key="1">
    <source>
        <dbReference type="ARBA" id="ARBA00010219"/>
    </source>
</evidence>
<dbReference type="SUPFAM" id="SSF54506">
    <property type="entry name" value="Diaminopimelate epimerase-like"/>
    <property type="match status" value="2"/>
</dbReference>
<feature type="binding site" evidence="3">
    <location>
        <begin position="211"/>
        <end position="212"/>
    </location>
    <ligand>
        <name>substrate</name>
    </ligand>
</feature>
<dbReference type="OrthoDB" id="9805408at2"/>
<feature type="binding site" evidence="3">
    <location>
        <position position="64"/>
    </location>
    <ligand>
        <name>substrate</name>
    </ligand>
</feature>
<comment type="caution">
    <text evidence="3">Lacks conserved residue(s) required for the propagation of feature annotation.</text>
</comment>
<keyword evidence="3" id="KW-0963">Cytoplasm</keyword>